<dbReference type="Proteomes" id="UP001479436">
    <property type="component" value="Unassembled WGS sequence"/>
</dbReference>
<comment type="similarity">
    <text evidence="1">Belongs to the EFR3 family.</text>
</comment>
<dbReference type="InterPro" id="IPR016024">
    <property type="entry name" value="ARM-type_fold"/>
</dbReference>
<protein>
    <submittedName>
        <fullName evidence="2">Plasma membrane localization protein</fullName>
    </submittedName>
</protein>
<comment type="caution">
    <text evidence="2">The sequence shown here is derived from an EMBL/GenBank/DDBJ whole genome shotgun (WGS) entry which is preliminary data.</text>
</comment>
<dbReference type="InterPro" id="IPR049150">
    <property type="entry name" value="EFR3_HEAT-like_rpt"/>
</dbReference>
<accession>A0ABR2WKJ4</accession>
<sequence>MSSLLYSKHAKLIENCYPTITGETSPKSSETSYLLFYASSRPAKLLKVANYLEKRMVNDTYKKRKLDIKVTLAIMNSLLTTCTKDINLFAKGVLKSISLVLDSGDHEIMWEACRTFGEFCIFYDGSALGVDKELTILLDSLVIRFCSFCDASDAETQENVLKMKLLGLKAIGPLMSSELIKTTHARDYFDCIIPSLLVNIKQLEANNSCETQIDETSEVEADLHTVTVDALNLIALKYFKDLIRTCGAANLHIVTELAFKFLDDFNMWHRECYDISLVHFLITEMEPSYRHIVINEILRRLNTCAGGELDQKKVMLASMLASVLTNRTITVGISVLEILNALINHYIKSFNDTSQGIQGFRESLLEAVGGLATHVYYPDQINDILSFIVNKLRLGSREESVDGLSISTLRVALLHCMSIAISKSEKHAQEQSVVCRMGIPFRIISPTLSLFMDANPTVRKSYGLFFLCYLESDIENWNTTSRKLSSKGRLIYRANDPGTEFRTSLHEVIFDYATSNFTLPLDYALILFILKTMVRKFEHEEFVRAIPMLFKLQALNEHTPPEEKLSQQALDQIIASYFLYASEVLDIPQLTTYIEEIITTRKSHEQWYPDLEITMPSNLDGLEGKEFDQMITPKERTTHIPISLDNIKNILSWNSELRQKFSDLEKRLTVDYVPDANGYDFQNTKGRIRTSRIIDGLKPKIAQPSLKKPENISGETKPVKFETLRDALSTVNDSIEVDTDSSDVQSWSRSTTEKSKSVRSNVSDILSKISAKSSNSSLSLVNSPYLTSRIK</sequence>
<evidence type="ECO:0000313" key="2">
    <source>
        <dbReference type="EMBL" id="KAK9762038.1"/>
    </source>
</evidence>
<evidence type="ECO:0000256" key="1">
    <source>
        <dbReference type="ARBA" id="ARBA00010216"/>
    </source>
</evidence>
<reference evidence="2 3" key="1">
    <citation type="submission" date="2023-04" db="EMBL/GenBank/DDBJ databases">
        <title>Genome of Basidiobolus ranarum AG-B5.</title>
        <authorList>
            <person name="Stajich J.E."/>
            <person name="Carter-House D."/>
            <person name="Gryganskyi A."/>
        </authorList>
    </citation>
    <scope>NUCLEOTIDE SEQUENCE [LARGE SCALE GENOMIC DNA]</scope>
    <source>
        <strain evidence="2 3">AG-B5</strain>
    </source>
</reference>
<dbReference type="InterPro" id="IPR039786">
    <property type="entry name" value="EFR3"/>
</dbReference>
<name>A0ABR2WKJ4_9FUNG</name>
<organism evidence="2 3">
    <name type="scientific">Basidiobolus ranarum</name>
    <dbReference type="NCBI Taxonomy" id="34480"/>
    <lineage>
        <taxon>Eukaryota</taxon>
        <taxon>Fungi</taxon>
        <taxon>Fungi incertae sedis</taxon>
        <taxon>Zoopagomycota</taxon>
        <taxon>Entomophthoromycotina</taxon>
        <taxon>Basidiobolomycetes</taxon>
        <taxon>Basidiobolales</taxon>
        <taxon>Basidiobolaceae</taxon>
        <taxon>Basidiobolus</taxon>
    </lineage>
</organism>
<gene>
    <name evidence="2" type="primary">EFR3_5</name>
    <name evidence="2" type="ORF">K7432_012592</name>
</gene>
<dbReference type="Pfam" id="PF21072">
    <property type="entry name" value="EFR3"/>
    <property type="match status" value="1"/>
</dbReference>
<keyword evidence="3" id="KW-1185">Reference proteome</keyword>
<dbReference type="EMBL" id="JASJQH010001117">
    <property type="protein sequence ID" value="KAK9762038.1"/>
    <property type="molecule type" value="Genomic_DNA"/>
</dbReference>
<proteinExistence type="inferred from homology"/>
<dbReference type="PANTHER" id="PTHR47766">
    <property type="entry name" value="PROTEIN EFR3"/>
    <property type="match status" value="1"/>
</dbReference>
<dbReference type="SUPFAM" id="SSF48371">
    <property type="entry name" value="ARM repeat"/>
    <property type="match status" value="1"/>
</dbReference>
<dbReference type="PANTHER" id="PTHR47766:SF1">
    <property type="entry name" value="PROTEIN EFR3"/>
    <property type="match status" value="1"/>
</dbReference>
<evidence type="ECO:0000313" key="3">
    <source>
        <dbReference type="Proteomes" id="UP001479436"/>
    </source>
</evidence>